<protein>
    <submittedName>
        <fullName evidence="2">Uncharacterized protein LOC107266583 isoform X1</fullName>
    </submittedName>
</protein>
<dbReference type="GeneID" id="107266583"/>
<organism evidence="1 2">
    <name type="scientific">Cephus cinctus</name>
    <name type="common">Wheat stem sawfly</name>
    <dbReference type="NCBI Taxonomy" id="211228"/>
    <lineage>
        <taxon>Eukaryota</taxon>
        <taxon>Metazoa</taxon>
        <taxon>Ecdysozoa</taxon>
        <taxon>Arthropoda</taxon>
        <taxon>Hexapoda</taxon>
        <taxon>Insecta</taxon>
        <taxon>Pterygota</taxon>
        <taxon>Neoptera</taxon>
        <taxon>Endopterygota</taxon>
        <taxon>Hymenoptera</taxon>
        <taxon>Cephoidea</taxon>
        <taxon>Cephidae</taxon>
        <taxon>Cephus</taxon>
    </lineage>
</organism>
<dbReference type="KEGG" id="ccin:107266583"/>
<sequence length="91" mass="10441">MRTESLKKSGYAEIRIVNLREKKQSLTAKDVADLSRKSSTVLDCCRSCKPVSRLSSVPVVVTDVVEVAEWRTIPWRQRVHPNQIQERLYNG</sequence>
<dbReference type="RefSeq" id="XP_015592684.1">
    <property type="nucleotide sequence ID" value="XM_015737198.2"/>
</dbReference>
<proteinExistence type="predicted"/>
<name>A0AAJ7FHX8_CEPCN</name>
<dbReference type="AlphaFoldDB" id="A0AAJ7FHX8"/>
<dbReference type="Proteomes" id="UP000694920">
    <property type="component" value="Unplaced"/>
</dbReference>
<accession>A0AAJ7FHX8</accession>
<evidence type="ECO:0000313" key="2">
    <source>
        <dbReference type="RefSeq" id="XP_015592684.1"/>
    </source>
</evidence>
<evidence type="ECO:0000313" key="1">
    <source>
        <dbReference type="Proteomes" id="UP000694920"/>
    </source>
</evidence>
<gene>
    <name evidence="2" type="primary">LOC107266583</name>
</gene>
<keyword evidence="1" id="KW-1185">Reference proteome</keyword>
<reference evidence="2" key="1">
    <citation type="submission" date="2025-08" db="UniProtKB">
        <authorList>
            <consortium name="RefSeq"/>
        </authorList>
    </citation>
    <scope>IDENTIFICATION</scope>
</reference>